<reference evidence="1" key="2">
    <citation type="submission" date="2022-10" db="EMBL/GenBank/DDBJ databases">
        <authorList>
            <person name="Ngo T.-E."/>
        </authorList>
    </citation>
    <scope>NUCLEOTIDE SEQUENCE</scope>
    <source>
        <strain evidence="1">JHB</strain>
    </source>
</reference>
<proteinExistence type="predicted"/>
<name>A0A9Q9ST85_MOOP1</name>
<evidence type="ECO:0000313" key="1">
    <source>
        <dbReference type="EMBL" id="WAN69182.1"/>
    </source>
</evidence>
<protein>
    <submittedName>
        <fullName evidence="1">Uncharacterized protein</fullName>
    </submittedName>
</protein>
<reference evidence="1" key="1">
    <citation type="journal article" date="2017" name="Proc. Natl. Acad. Sci. U.S.A.">
        <title>Comparative genomics uncovers the prolific and distinctive metabolic potential of the cyanobacterial genus Moorea.</title>
        <authorList>
            <person name="Leao T."/>
            <person name="Castelao G."/>
            <person name="Korobeynikov A."/>
            <person name="Monroe E.A."/>
            <person name="Podell S."/>
            <person name="Glukhov E."/>
            <person name="Allen E.E."/>
            <person name="Gerwick W.H."/>
            <person name="Gerwick L."/>
        </authorList>
    </citation>
    <scope>NUCLEOTIDE SEQUENCE</scope>
    <source>
        <strain evidence="1">JHB</strain>
    </source>
</reference>
<dbReference type="AlphaFoldDB" id="A0A9Q9ST85"/>
<dbReference type="Proteomes" id="UP000176944">
    <property type="component" value="Chromosome"/>
</dbReference>
<dbReference type="EMBL" id="CP017708">
    <property type="protein sequence ID" value="WAN69182.1"/>
    <property type="molecule type" value="Genomic_DNA"/>
</dbReference>
<sequence>MKYSFVPSRISQVLKMMGQKLADPVDNRLQAAVARIGDWLQLS</sequence>
<gene>
    <name evidence="1" type="ORF">BJP36_43260</name>
</gene>
<accession>A0A9Q9ST85</accession>
<organism evidence="1">
    <name type="scientific">Moorena producens (strain JHB)</name>
    <dbReference type="NCBI Taxonomy" id="1454205"/>
    <lineage>
        <taxon>Bacteria</taxon>
        <taxon>Bacillati</taxon>
        <taxon>Cyanobacteriota</taxon>
        <taxon>Cyanophyceae</taxon>
        <taxon>Coleofasciculales</taxon>
        <taxon>Coleofasciculaceae</taxon>
        <taxon>Moorena</taxon>
    </lineage>
</organism>